<evidence type="ECO:0000256" key="2">
    <source>
        <dbReference type="ARBA" id="ARBA00004851"/>
    </source>
</evidence>
<dbReference type="RefSeq" id="WP_091406694.1">
    <property type="nucleotide sequence ID" value="NZ_FOAB01000002.1"/>
</dbReference>
<dbReference type="InterPro" id="IPR001137">
    <property type="entry name" value="Glyco_hydro_11"/>
</dbReference>
<evidence type="ECO:0000256" key="3">
    <source>
        <dbReference type="ARBA" id="ARBA00012590"/>
    </source>
</evidence>
<name>A0A1H7K898_AQUAM</name>
<dbReference type="GO" id="GO:0045493">
    <property type="term" value="P:xylan catabolic process"/>
    <property type="evidence" value="ECO:0007669"/>
    <property type="project" value="UniProtKB-UniRule"/>
</dbReference>
<dbReference type="PROSITE" id="PS51761">
    <property type="entry name" value="GH11_3"/>
    <property type="match status" value="1"/>
</dbReference>
<proteinExistence type="inferred from homology"/>
<dbReference type="PROSITE" id="PS51257">
    <property type="entry name" value="PROKAR_LIPOPROTEIN"/>
    <property type="match status" value="1"/>
</dbReference>
<dbReference type="GO" id="GO:0031176">
    <property type="term" value="F:endo-1,4-beta-xylanase activity"/>
    <property type="evidence" value="ECO:0007669"/>
    <property type="project" value="UniProtKB-UniRule"/>
</dbReference>
<dbReference type="Pfam" id="PF00457">
    <property type="entry name" value="Glyco_hydro_11"/>
    <property type="match status" value="1"/>
</dbReference>
<accession>A0A1H7K898</accession>
<keyword evidence="6 9" id="KW-0119">Carbohydrate metabolism</keyword>
<keyword evidence="5 9" id="KW-0378">Hydrolase</keyword>
<dbReference type="PANTHER" id="PTHR46828">
    <property type="entry name" value="ENDO-1,4-BETA-XYLANASE A-RELATED"/>
    <property type="match status" value="1"/>
</dbReference>
<feature type="domain" description="GH11" evidence="11">
    <location>
        <begin position="44"/>
        <end position="239"/>
    </location>
</feature>
<evidence type="ECO:0000256" key="7">
    <source>
        <dbReference type="ARBA" id="ARBA00023295"/>
    </source>
</evidence>
<keyword evidence="10" id="KW-0732">Signal</keyword>
<dbReference type="SUPFAM" id="SSF49899">
    <property type="entry name" value="Concanavalin A-like lectins/glucanases"/>
    <property type="match status" value="1"/>
</dbReference>
<evidence type="ECO:0000256" key="9">
    <source>
        <dbReference type="PROSITE-ProRule" id="PRU01097"/>
    </source>
</evidence>
<keyword evidence="8 9" id="KW-0624">Polysaccharide degradation</keyword>
<sequence length="240" mass="27460">MKTFLSISAFCLLFFTSCSNDLESDNLLEELENEQKSIDSNGYISDNRTDGYNQGYFWTIYKEGGWGRLRFPYANQYGGNFEIEYKNNQDIVGGKGWSTGNGRRINYNIGLLQGSYNFVGVYGWTRTPLIEYYVVEKGSITGQNQNKNYTVNGKNYKFKKQLRSNAPSILGTKTFYQYISEHGNASTGSNQQVHMQAHINHWNSHGGHKPQWGNLRDFDYQVFGIESYTGGWGKINASIW</sequence>
<dbReference type="STRING" id="1038014.SAMN04487910_1238"/>
<comment type="catalytic activity">
    <reaction evidence="1 9">
        <text>Endohydrolysis of (1-&gt;4)-beta-D-xylosidic linkages in xylans.</text>
        <dbReference type="EC" id="3.2.1.8"/>
    </reaction>
</comment>
<dbReference type="EC" id="3.2.1.8" evidence="3 9"/>
<feature type="active site" description="Proton donor" evidence="9">
    <location>
        <position position="226"/>
    </location>
</feature>
<evidence type="ECO:0000256" key="10">
    <source>
        <dbReference type="SAM" id="SignalP"/>
    </source>
</evidence>
<feature type="chain" id="PRO_5011639799" description="endo-1,4-beta-xylanase" evidence="10">
    <location>
        <begin position="21"/>
        <end position="240"/>
    </location>
</feature>
<evidence type="ECO:0000256" key="1">
    <source>
        <dbReference type="ARBA" id="ARBA00000681"/>
    </source>
</evidence>
<comment type="pathway">
    <text evidence="2 9">Glycan degradation; xylan degradation.</text>
</comment>
<organism evidence="12 13">
    <name type="scientific">Aquimarina amphilecti</name>
    <dbReference type="NCBI Taxonomy" id="1038014"/>
    <lineage>
        <taxon>Bacteria</taxon>
        <taxon>Pseudomonadati</taxon>
        <taxon>Bacteroidota</taxon>
        <taxon>Flavobacteriia</taxon>
        <taxon>Flavobacteriales</taxon>
        <taxon>Flavobacteriaceae</taxon>
        <taxon>Aquimarina</taxon>
    </lineage>
</organism>
<reference evidence="12 13" key="1">
    <citation type="submission" date="2016-10" db="EMBL/GenBank/DDBJ databases">
        <authorList>
            <person name="de Groot N.N."/>
        </authorList>
    </citation>
    <scope>NUCLEOTIDE SEQUENCE [LARGE SCALE GENOMIC DNA]</scope>
    <source>
        <strain evidence="12 13">DSM 25232</strain>
    </source>
</reference>
<keyword evidence="13" id="KW-1185">Reference proteome</keyword>
<evidence type="ECO:0000256" key="5">
    <source>
        <dbReference type="ARBA" id="ARBA00022801"/>
    </source>
</evidence>
<keyword evidence="4 9" id="KW-0858">Xylan degradation</keyword>
<keyword evidence="7 9" id="KW-0326">Glycosidase</keyword>
<evidence type="ECO:0000259" key="11">
    <source>
        <dbReference type="PROSITE" id="PS51761"/>
    </source>
</evidence>
<gene>
    <name evidence="12" type="ORF">SAMN04487910_1238</name>
</gene>
<dbReference type="OrthoDB" id="9806342at2"/>
<dbReference type="InterPro" id="IPR033123">
    <property type="entry name" value="GH11_dom"/>
</dbReference>
<feature type="signal peptide" evidence="10">
    <location>
        <begin position="1"/>
        <end position="20"/>
    </location>
</feature>
<dbReference type="PANTHER" id="PTHR46828:SF2">
    <property type="entry name" value="ENDO-1,4-BETA-XYLANASE A-RELATED"/>
    <property type="match status" value="1"/>
</dbReference>
<protein>
    <recommendedName>
        <fullName evidence="3 9">endo-1,4-beta-xylanase</fullName>
        <ecNumber evidence="3 9">3.2.1.8</ecNumber>
    </recommendedName>
</protein>
<evidence type="ECO:0000313" key="13">
    <source>
        <dbReference type="Proteomes" id="UP000198521"/>
    </source>
</evidence>
<comment type="similarity">
    <text evidence="9">Belongs to the glycosyl hydrolase 11 (cellulase G) family.</text>
</comment>
<dbReference type="AlphaFoldDB" id="A0A1H7K898"/>
<evidence type="ECO:0000256" key="6">
    <source>
        <dbReference type="ARBA" id="ARBA00023277"/>
    </source>
</evidence>
<dbReference type="Gene3D" id="2.60.120.180">
    <property type="match status" value="1"/>
</dbReference>
<dbReference type="InterPro" id="IPR013319">
    <property type="entry name" value="GH11/12"/>
</dbReference>
<evidence type="ECO:0000256" key="4">
    <source>
        <dbReference type="ARBA" id="ARBA00022651"/>
    </source>
</evidence>
<dbReference type="EMBL" id="FOAB01000002">
    <property type="protein sequence ID" value="SEK83049.1"/>
    <property type="molecule type" value="Genomic_DNA"/>
</dbReference>
<feature type="active site" description="Nucleophile" evidence="9">
    <location>
        <position position="131"/>
    </location>
</feature>
<evidence type="ECO:0000256" key="8">
    <source>
        <dbReference type="ARBA" id="ARBA00023326"/>
    </source>
</evidence>
<dbReference type="Proteomes" id="UP000198521">
    <property type="component" value="Unassembled WGS sequence"/>
</dbReference>
<dbReference type="UniPathway" id="UPA00114"/>
<evidence type="ECO:0000313" key="12">
    <source>
        <dbReference type="EMBL" id="SEK83049.1"/>
    </source>
</evidence>
<dbReference type="InterPro" id="IPR013320">
    <property type="entry name" value="ConA-like_dom_sf"/>
</dbReference>